<evidence type="ECO:0000256" key="4">
    <source>
        <dbReference type="ARBA" id="ARBA00022701"/>
    </source>
</evidence>
<dbReference type="RefSeq" id="XP_018822227.1">
    <property type="nucleotide sequence ID" value="XM_018966682.2"/>
</dbReference>
<dbReference type="RefSeq" id="XP_018822228.1">
    <property type="nucleotide sequence ID" value="XM_018966683.1"/>
</dbReference>
<keyword evidence="5" id="KW-0206">Cytoskeleton</keyword>
<feature type="compositionally biased region" description="Polar residues" evidence="7">
    <location>
        <begin position="134"/>
        <end position="169"/>
    </location>
</feature>
<dbReference type="InterPro" id="IPR027329">
    <property type="entry name" value="TPX2_C"/>
</dbReference>
<feature type="domain" description="TPX2 C-terminal" evidence="8">
    <location>
        <begin position="223"/>
        <end position="298"/>
    </location>
</feature>
<feature type="region of interest" description="Disordered" evidence="7">
    <location>
        <begin position="1"/>
        <end position="28"/>
    </location>
</feature>
<evidence type="ECO:0000313" key="10">
    <source>
        <dbReference type="RefSeq" id="XP_018822227.1"/>
    </source>
</evidence>
<evidence type="ECO:0000259" key="8">
    <source>
        <dbReference type="Pfam" id="PF06886"/>
    </source>
</evidence>
<dbReference type="PANTHER" id="PTHR31358:SF29">
    <property type="entry name" value="PROTEIN WVD2-LIKE 5-RELATED"/>
    <property type="match status" value="1"/>
</dbReference>
<feature type="compositionally biased region" description="Polar residues" evidence="7">
    <location>
        <begin position="360"/>
        <end position="375"/>
    </location>
</feature>
<dbReference type="STRING" id="51240.A0A2I4ES51"/>
<evidence type="ECO:0000256" key="7">
    <source>
        <dbReference type="SAM" id="MobiDB-lite"/>
    </source>
</evidence>
<dbReference type="GO" id="GO:0001578">
    <property type="term" value="P:microtubule bundle formation"/>
    <property type="evidence" value="ECO:0000318"/>
    <property type="project" value="GO_Central"/>
</dbReference>
<feature type="region of interest" description="Disordered" evidence="7">
    <location>
        <begin position="65"/>
        <end position="215"/>
    </location>
</feature>
<keyword evidence="4" id="KW-0493">Microtubule</keyword>
<feature type="compositionally biased region" description="Basic and acidic residues" evidence="7">
    <location>
        <begin position="324"/>
        <end position="335"/>
    </location>
</feature>
<evidence type="ECO:0000256" key="1">
    <source>
        <dbReference type="ARBA" id="ARBA00004245"/>
    </source>
</evidence>
<dbReference type="GeneID" id="108992207"/>
<dbReference type="InterPro" id="IPR044833">
    <property type="entry name" value="WDL5/6"/>
</dbReference>
<feature type="region of interest" description="Disordered" evidence="7">
    <location>
        <begin position="278"/>
        <end position="430"/>
    </location>
</feature>
<sequence length="456" mass="49145">MDSGDLVPVDGLETTHQNGVHEQLPAYGGDGIVSDNVKVTAAGSSETAVPNGNLENVAKLDADAAINSSTGEVNEGSDVPSTSKDGEVKNADHSKQSKPQKAQGKSKNAKAPSLKSASAAGVTEINDGKDFERTSTSNGSVGLNSRPTQPSKSRSFNDRQAQLSKQSGKSVAALSEGLVDKTKLKPLKKEPGGKADDTEPSSKSPSGGDAKSRKAAALPNYGFSFWCDERAEKRKEFYSKLEEKIHAKEVERNNLQAKSKETQEAEIKMLRKSLAFKATPMPSFYQEPPPPKVELKKIPPTRAKSPKLGRRKSSETEGNSSSDRIGRLSLDEKVVTENPGKALIHLKKPQRKSLPRLPSEKTNLSKPVAEKTTSCKAKHEENTTLLEATNEEETTLDNATNEEKMDMSAATNEPPSNTQEVGTAPTAEPRETQACKDYGMLVEEQPQPTLIQEPTQ</sequence>
<dbReference type="PANTHER" id="PTHR31358">
    <property type="entry name" value="PROTEIN WVD2-LIKE 4"/>
    <property type="match status" value="1"/>
</dbReference>
<dbReference type="Pfam" id="PF06886">
    <property type="entry name" value="TPX2"/>
    <property type="match status" value="1"/>
</dbReference>
<evidence type="ECO:0000313" key="11">
    <source>
        <dbReference type="RefSeq" id="XP_018822228.1"/>
    </source>
</evidence>
<comment type="similarity">
    <text evidence="2">Belongs to the TPX2 family.</text>
</comment>
<dbReference type="AlphaFoldDB" id="A0A2I4ES51"/>
<evidence type="ECO:0000256" key="6">
    <source>
        <dbReference type="SAM" id="Coils"/>
    </source>
</evidence>
<dbReference type="OrthoDB" id="1939285at2759"/>
<dbReference type="Proteomes" id="UP000235220">
    <property type="component" value="Chromosome 11"/>
</dbReference>
<feature type="compositionally biased region" description="Basic residues" evidence="7">
    <location>
        <begin position="344"/>
        <end position="354"/>
    </location>
</feature>
<dbReference type="KEGG" id="jre:108992207"/>
<feature type="compositionally biased region" description="Polar residues" evidence="7">
    <location>
        <begin position="409"/>
        <end position="421"/>
    </location>
</feature>
<gene>
    <name evidence="10 11" type="primary">LOC108992207</name>
</gene>
<dbReference type="Gramene" id="Jr11_29420_p1">
    <property type="protein sequence ID" value="cds.Jr11_29420_p1"/>
    <property type="gene ID" value="Jr11_29420"/>
</dbReference>
<protein>
    <submittedName>
        <fullName evidence="10 11">Protein WVD2-like 6 isoform X1</fullName>
    </submittedName>
</protein>
<feature type="compositionally biased region" description="Low complexity" evidence="7">
    <location>
        <begin position="105"/>
        <end position="120"/>
    </location>
</feature>
<feature type="compositionally biased region" description="Basic and acidic residues" evidence="7">
    <location>
        <begin position="178"/>
        <end position="197"/>
    </location>
</feature>
<evidence type="ECO:0000256" key="5">
    <source>
        <dbReference type="ARBA" id="ARBA00023212"/>
    </source>
</evidence>
<proteinExistence type="inferred from homology"/>
<comment type="subcellular location">
    <subcellularLocation>
        <location evidence="1">Cytoplasm</location>
        <location evidence="1">Cytoskeleton</location>
    </subcellularLocation>
</comment>
<organism evidence="9 10">
    <name type="scientific">Juglans regia</name>
    <name type="common">English walnut</name>
    <dbReference type="NCBI Taxonomy" id="51240"/>
    <lineage>
        <taxon>Eukaryota</taxon>
        <taxon>Viridiplantae</taxon>
        <taxon>Streptophyta</taxon>
        <taxon>Embryophyta</taxon>
        <taxon>Tracheophyta</taxon>
        <taxon>Spermatophyta</taxon>
        <taxon>Magnoliopsida</taxon>
        <taxon>eudicotyledons</taxon>
        <taxon>Gunneridae</taxon>
        <taxon>Pentapetalae</taxon>
        <taxon>rosids</taxon>
        <taxon>fabids</taxon>
        <taxon>Fagales</taxon>
        <taxon>Juglandaceae</taxon>
        <taxon>Juglans</taxon>
    </lineage>
</organism>
<evidence type="ECO:0000256" key="3">
    <source>
        <dbReference type="ARBA" id="ARBA00022490"/>
    </source>
</evidence>
<evidence type="ECO:0000313" key="9">
    <source>
        <dbReference type="Proteomes" id="UP000235220"/>
    </source>
</evidence>
<evidence type="ECO:0000256" key="2">
    <source>
        <dbReference type="ARBA" id="ARBA00005885"/>
    </source>
</evidence>
<dbReference type="GO" id="GO:0008017">
    <property type="term" value="F:microtubule binding"/>
    <property type="evidence" value="ECO:0000318"/>
    <property type="project" value="GO_Central"/>
</dbReference>
<keyword evidence="9" id="KW-1185">Reference proteome</keyword>
<keyword evidence="6" id="KW-0175">Coiled coil</keyword>
<accession>A0A2I4ES51</accession>
<name>A0A2I4ES51_JUGRE</name>
<keyword evidence="3" id="KW-0963">Cytoplasm</keyword>
<dbReference type="GO" id="GO:0005874">
    <property type="term" value="C:microtubule"/>
    <property type="evidence" value="ECO:0007669"/>
    <property type="project" value="UniProtKB-KW"/>
</dbReference>
<feature type="compositionally biased region" description="Basic and acidic residues" evidence="7">
    <location>
        <begin position="84"/>
        <end position="95"/>
    </location>
</feature>
<feature type="coiled-coil region" evidence="6">
    <location>
        <begin position="238"/>
        <end position="265"/>
    </location>
</feature>
<reference evidence="10 11" key="1">
    <citation type="submission" date="2025-04" db="UniProtKB">
        <authorList>
            <consortium name="RefSeq"/>
        </authorList>
    </citation>
    <scope>IDENTIFICATION</scope>
    <source>
        <tissue evidence="10 11">Leaves</tissue>
    </source>
</reference>